<keyword evidence="4" id="KW-0904">Protein phosphatase</keyword>
<dbReference type="EC" id="3.1.3.48" evidence="2"/>
<organism evidence="6 7">
    <name type="scientific">[Clostridium] clostridioforme 90A8</name>
    <dbReference type="NCBI Taxonomy" id="999408"/>
    <lineage>
        <taxon>Bacteria</taxon>
        <taxon>Bacillati</taxon>
        <taxon>Bacillota</taxon>
        <taxon>Clostridia</taxon>
        <taxon>Lachnospirales</taxon>
        <taxon>Lachnospiraceae</taxon>
        <taxon>Enterocloster</taxon>
    </lineage>
</organism>
<evidence type="ECO:0000256" key="1">
    <source>
        <dbReference type="ARBA" id="ARBA00005750"/>
    </source>
</evidence>
<dbReference type="GO" id="GO:0004725">
    <property type="term" value="F:protein tyrosine phosphatase activity"/>
    <property type="evidence" value="ECO:0007669"/>
    <property type="project" value="UniProtKB-EC"/>
</dbReference>
<dbReference type="InterPro" id="IPR016667">
    <property type="entry name" value="Caps_polysacc_synth_CpsB/CapC"/>
</dbReference>
<evidence type="ECO:0000256" key="5">
    <source>
        <dbReference type="ARBA" id="ARBA00051722"/>
    </source>
</evidence>
<gene>
    <name evidence="6" type="ORF">HMPREF1090_02748</name>
</gene>
<accession>A0A0E2HAG6</accession>
<dbReference type="PATRIC" id="fig|999408.3.peg.2965"/>
<evidence type="ECO:0000256" key="3">
    <source>
        <dbReference type="ARBA" id="ARBA00022801"/>
    </source>
</evidence>
<dbReference type="GO" id="GO:0030145">
    <property type="term" value="F:manganese ion binding"/>
    <property type="evidence" value="ECO:0007669"/>
    <property type="project" value="InterPro"/>
</dbReference>
<dbReference type="HOGENOM" id="CLU_085966_1_1_9"/>
<comment type="similarity">
    <text evidence="1">Belongs to the metallo-dependent hydrolases superfamily. CpsB/CapC family.</text>
</comment>
<evidence type="ECO:0000313" key="6">
    <source>
        <dbReference type="EMBL" id="ENZ13544.1"/>
    </source>
</evidence>
<comment type="catalytic activity">
    <reaction evidence="5">
        <text>O-phospho-L-tyrosyl-[protein] + H2O = L-tyrosyl-[protein] + phosphate</text>
        <dbReference type="Rhea" id="RHEA:10684"/>
        <dbReference type="Rhea" id="RHEA-COMP:10136"/>
        <dbReference type="Rhea" id="RHEA-COMP:20101"/>
        <dbReference type="ChEBI" id="CHEBI:15377"/>
        <dbReference type="ChEBI" id="CHEBI:43474"/>
        <dbReference type="ChEBI" id="CHEBI:46858"/>
        <dbReference type="ChEBI" id="CHEBI:61978"/>
        <dbReference type="EC" id="3.1.3.48"/>
    </reaction>
</comment>
<dbReference type="RefSeq" id="WP_002588339.1">
    <property type="nucleotide sequence ID" value="NZ_KB851022.1"/>
</dbReference>
<dbReference type="Proteomes" id="UP000013085">
    <property type="component" value="Unassembled WGS sequence"/>
</dbReference>
<evidence type="ECO:0000313" key="7">
    <source>
        <dbReference type="Proteomes" id="UP000013085"/>
    </source>
</evidence>
<proteinExistence type="inferred from homology"/>
<protein>
    <recommendedName>
        <fullName evidence="2">protein-tyrosine-phosphatase</fullName>
        <ecNumber evidence="2">3.1.3.48</ecNumber>
    </recommendedName>
</protein>
<dbReference type="GeneID" id="57961418"/>
<evidence type="ECO:0000256" key="2">
    <source>
        <dbReference type="ARBA" id="ARBA00013064"/>
    </source>
</evidence>
<dbReference type="PIRSF" id="PIRSF016557">
    <property type="entry name" value="Caps_synth_CpsB"/>
    <property type="match status" value="1"/>
</dbReference>
<keyword evidence="3" id="KW-0378">Hydrolase</keyword>
<dbReference type="Pfam" id="PF19567">
    <property type="entry name" value="CpsB_CapC"/>
    <property type="match status" value="1"/>
</dbReference>
<reference evidence="6 7" key="1">
    <citation type="submission" date="2013-01" db="EMBL/GenBank/DDBJ databases">
        <title>The Genome Sequence of Clostridium clostridioforme 90A8.</title>
        <authorList>
            <consortium name="The Broad Institute Genome Sequencing Platform"/>
            <person name="Earl A."/>
            <person name="Ward D."/>
            <person name="Feldgarden M."/>
            <person name="Gevers D."/>
            <person name="Courvalin P."/>
            <person name="Lambert T."/>
            <person name="Walker B."/>
            <person name="Young S.K."/>
            <person name="Zeng Q."/>
            <person name="Gargeya S."/>
            <person name="Fitzgerald M."/>
            <person name="Haas B."/>
            <person name="Abouelleil A."/>
            <person name="Alvarado L."/>
            <person name="Arachchi H.M."/>
            <person name="Berlin A.M."/>
            <person name="Chapman S.B."/>
            <person name="Dewar J."/>
            <person name="Goldberg J."/>
            <person name="Griggs A."/>
            <person name="Gujja S."/>
            <person name="Hansen M."/>
            <person name="Howarth C."/>
            <person name="Imamovic A."/>
            <person name="Larimer J."/>
            <person name="McCowan C."/>
            <person name="Murphy C."/>
            <person name="Neiman D."/>
            <person name="Pearson M."/>
            <person name="Priest M."/>
            <person name="Roberts A."/>
            <person name="Saif S."/>
            <person name="Shea T."/>
            <person name="Sisk P."/>
            <person name="Sykes S."/>
            <person name="Wortman J."/>
            <person name="Nusbaum C."/>
            <person name="Birren B."/>
        </authorList>
    </citation>
    <scope>NUCLEOTIDE SEQUENCE [LARGE SCALE GENOMIC DNA]</scope>
    <source>
        <strain evidence="6 7">90A8</strain>
    </source>
</reference>
<dbReference type="AlphaFoldDB" id="A0A0E2HAG6"/>
<dbReference type="PANTHER" id="PTHR39181:SF1">
    <property type="entry name" value="TYROSINE-PROTEIN PHOSPHATASE YWQE"/>
    <property type="match status" value="1"/>
</dbReference>
<dbReference type="InterPro" id="IPR016195">
    <property type="entry name" value="Pol/histidinol_Pase-like"/>
</dbReference>
<sequence>MTGVIDIHAHILPGIDDGSRDWDESRRLLEESYRQGIRYIIATPHYSRRGLPSDIYDLSEKLKEEARKIAPDFQIGLGQETYYHEGLIENLKNGRALTLDGSQYVLVEFEPQVPYMKMYQAVRKLTMARYIPIIAHVERYACLREDSNMSELVQCDCRLQMNFSSLKGNSILDKEVRWCRKQVMRDRVYCLGTDMHRMDYRKPDIEESFQWLVKHLDGLKLHGLLRGNAKKVIQKRQYKKEKQENTKTYGKDL</sequence>
<evidence type="ECO:0000256" key="4">
    <source>
        <dbReference type="ARBA" id="ARBA00022912"/>
    </source>
</evidence>
<dbReference type="PANTHER" id="PTHR39181">
    <property type="entry name" value="TYROSINE-PROTEIN PHOSPHATASE YWQE"/>
    <property type="match status" value="1"/>
</dbReference>
<comment type="caution">
    <text evidence="6">The sequence shown here is derived from an EMBL/GenBank/DDBJ whole genome shotgun (WGS) entry which is preliminary data.</text>
</comment>
<dbReference type="EMBL" id="AGYR01000030">
    <property type="protein sequence ID" value="ENZ13544.1"/>
    <property type="molecule type" value="Genomic_DNA"/>
</dbReference>
<name>A0A0E2HAG6_9FIRM</name>
<dbReference type="Gene3D" id="3.20.20.140">
    <property type="entry name" value="Metal-dependent hydrolases"/>
    <property type="match status" value="1"/>
</dbReference>
<dbReference type="SUPFAM" id="SSF89550">
    <property type="entry name" value="PHP domain-like"/>
    <property type="match status" value="1"/>
</dbReference>